<keyword evidence="5" id="KW-1185">Reference proteome</keyword>
<dbReference type="Pfam" id="PF17433">
    <property type="entry name" value="Glyco_hydro_49N"/>
    <property type="match status" value="1"/>
</dbReference>
<dbReference type="GeneID" id="28836266"/>
<evidence type="ECO:0000259" key="3">
    <source>
        <dbReference type="Pfam" id="PF17433"/>
    </source>
</evidence>
<protein>
    <recommendedName>
        <fullName evidence="6">Dextranase</fullName>
    </recommendedName>
</protein>
<feature type="domain" description="Glycoside hydrolase family 49 C-terminal" evidence="2">
    <location>
        <begin position="509"/>
        <end position="635"/>
    </location>
</feature>
<dbReference type="AlphaFoldDB" id="A0A1B8GUG5"/>
<evidence type="ECO:0008006" key="6">
    <source>
        <dbReference type="Google" id="ProtNLM"/>
    </source>
</evidence>
<dbReference type="GO" id="GO:0004553">
    <property type="term" value="F:hydrolase activity, hydrolyzing O-glycosyl compounds"/>
    <property type="evidence" value="ECO:0007669"/>
    <property type="project" value="InterPro"/>
</dbReference>
<dbReference type="InterPro" id="IPR011050">
    <property type="entry name" value="Pectin_lyase_fold/virulence"/>
</dbReference>
<reference evidence="4 5" key="1">
    <citation type="submission" date="2016-03" db="EMBL/GenBank/DDBJ databases">
        <title>Comparative genomics of Pseudogymnoascus destructans, the fungus causing white-nose syndrome of bats.</title>
        <authorList>
            <person name="Palmer J.M."/>
            <person name="Drees K.P."/>
            <person name="Foster J.T."/>
            <person name="Lindner D.L."/>
        </authorList>
    </citation>
    <scope>NUCLEOTIDE SEQUENCE [LARGE SCALE GENOMIC DNA]</scope>
    <source>
        <strain evidence="4 5">UAMH 10579</strain>
    </source>
</reference>
<reference evidence="5" key="2">
    <citation type="journal article" date="2018" name="Nat. Commun.">
        <title>Extreme sensitivity to ultraviolet light in the fungal pathogen causing white-nose syndrome of bats.</title>
        <authorList>
            <person name="Palmer J.M."/>
            <person name="Drees K.P."/>
            <person name="Foster J.T."/>
            <person name="Lindner D.L."/>
        </authorList>
    </citation>
    <scope>NUCLEOTIDE SEQUENCE [LARGE SCALE GENOMIC DNA]</scope>
    <source>
        <strain evidence="5">UAMH 10579</strain>
    </source>
</reference>
<dbReference type="SUPFAM" id="SSF51126">
    <property type="entry name" value="Pectin lyase-like"/>
    <property type="match status" value="1"/>
</dbReference>
<sequence>MFSAKQIWPLLLIASLLDTSQGAVLERKSNAAGHLTSSNRTATTSKLNTWWHPTGEINTQTPVEVGNVRQSHLYSVQVATSKASNDYYDSFVYETIPRNGNGKICLPGDLESLCDEWDQITLEVDVGITMGWTQFLYGSDVVVKVSRNNGKKISAKDVIIRPSNLNYRIKAAGGDALITVPYNPNGVRFSVELKDDLFEYRIGREGEGSQYVQNEKPDGYGYVPSYDDSMPIVGVEPRNALLIFASPFPSKDLIPNDEANTLRVKPGLVTGLDQTDKSIVYFAPGVYYFTAKARAVLAASVTWVYIAPGAYVKGAIEYNSPEPELKATGFGVLSGEQYVYQANTAEGYKNIKSDATSLKLWRGNNVQPGARWTINGLTTNSPPFNSMDFYASDASKMEEFSIHASDYKQVGAFFGQTDGIQMYPNSHVHDVFYHAGDDVIKTYYSNVLAERIVAWKTNTAPIIQFGWYQRNLTNITVDHVDLIHSRYISQQTKYPYALVGSSASYLDDSSTSTADTSSHITNYTVSNWRAEGHSPALFGVNPLSNIDNFKIENVWIESLEPRSTNVGRSRLSAFTDASDDNKPVLLGENSPNKIGLLIKNFYVGDEHITIKAGNWDLNSLGNLNFDPSYWGRWTAE</sequence>
<keyword evidence="1" id="KW-0732">Signal</keyword>
<evidence type="ECO:0000313" key="4">
    <source>
        <dbReference type="EMBL" id="OBT99473.1"/>
    </source>
</evidence>
<accession>A0A1B8GUG5</accession>
<evidence type="ECO:0000256" key="1">
    <source>
        <dbReference type="SAM" id="SignalP"/>
    </source>
</evidence>
<dbReference type="InterPro" id="IPR023226">
    <property type="entry name" value="Glyco_hydro_49_N_dom"/>
</dbReference>
<organism evidence="4 5">
    <name type="scientific">Pseudogymnoascus verrucosus</name>
    <dbReference type="NCBI Taxonomy" id="342668"/>
    <lineage>
        <taxon>Eukaryota</taxon>
        <taxon>Fungi</taxon>
        <taxon>Dikarya</taxon>
        <taxon>Ascomycota</taxon>
        <taxon>Pezizomycotina</taxon>
        <taxon>Leotiomycetes</taxon>
        <taxon>Thelebolales</taxon>
        <taxon>Thelebolaceae</taxon>
        <taxon>Pseudogymnoascus</taxon>
    </lineage>
</organism>
<dbReference type="Proteomes" id="UP000091956">
    <property type="component" value="Unassembled WGS sequence"/>
</dbReference>
<dbReference type="STRING" id="342668.A0A1B8GUG5"/>
<dbReference type="InterPro" id="IPR012334">
    <property type="entry name" value="Pectin_lyas_fold"/>
</dbReference>
<dbReference type="Pfam" id="PF18783">
    <property type="entry name" value="IPU_b_solenoid"/>
    <property type="match status" value="1"/>
</dbReference>
<dbReference type="EMBL" id="KV460212">
    <property type="protein sequence ID" value="OBT99473.1"/>
    <property type="molecule type" value="Genomic_DNA"/>
</dbReference>
<feature type="signal peptide" evidence="1">
    <location>
        <begin position="1"/>
        <end position="22"/>
    </location>
</feature>
<dbReference type="InterPro" id="IPR041402">
    <property type="entry name" value="B_solenoid_dext"/>
</dbReference>
<dbReference type="InterPro" id="IPR035953">
    <property type="entry name" value="Dextranase_N-ter"/>
</dbReference>
<gene>
    <name evidence="4" type="ORF">VE01_02880</name>
</gene>
<dbReference type="RefSeq" id="XP_018133206.1">
    <property type="nucleotide sequence ID" value="XM_018272384.2"/>
</dbReference>
<dbReference type="OrthoDB" id="406508at2759"/>
<dbReference type="Gene3D" id="2.60.350.10">
    <property type="entry name" value="Dextranase, N-terminal"/>
    <property type="match status" value="1"/>
</dbReference>
<dbReference type="Gene3D" id="2.160.20.10">
    <property type="entry name" value="Single-stranded right-handed beta-helix, Pectin lyase-like"/>
    <property type="match status" value="1"/>
</dbReference>
<name>A0A1B8GUG5_9PEZI</name>
<evidence type="ECO:0000259" key="2">
    <source>
        <dbReference type="Pfam" id="PF03718"/>
    </source>
</evidence>
<feature type="chain" id="PRO_5008609029" description="Dextranase" evidence="1">
    <location>
        <begin position="23"/>
        <end position="636"/>
    </location>
</feature>
<dbReference type="InterPro" id="IPR041274">
    <property type="entry name" value="IPU_b_solenoid"/>
</dbReference>
<dbReference type="InterPro" id="IPR005192">
    <property type="entry name" value="Glyco_hydro_49_C"/>
</dbReference>
<dbReference type="SUPFAM" id="SSF101596">
    <property type="entry name" value="Dextranase, N-terminal domain"/>
    <property type="match status" value="1"/>
</dbReference>
<feature type="domain" description="Glycoside hydrolase family 49 N-terminal" evidence="3">
    <location>
        <begin position="39"/>
        <end position="248"/>
    </location>
</feature>
<dbReference type="Pfam" id="PF18841">
    <property type="entry name" value="B_solenoid_dext"/>
    <property type="match status" value="1"/>
</dbReference>
<evidence type="ECO:0000313" key="5">
    <source>
        <dbReference type="Proteomes" id="UP000091956"/>
    </source>
</evidence>
<proteinExistence type="predicted"/>
<dbReference type="Pfam" id="PF03718">
    <property type="entry name" value="Glyco_hydro_49"/>
    <property type="match status" value="1"/>
</dbReference>